<dbReference type="PANTHER" id="PTHR42240:SF1">
    <property type="entry name" value="DUF211 DOMAIN-CONTAINING PROTEIN"/>
    <property type="match status" value="1"/>
</dbReference>
<dbReference type="Gene3D" id="3.30.70.1340">
    <property type="entry name" value="MTH889-like domain"/>
    <property type="match status" value="1"/>
</dbReference>
<dbReference type="InterPro" id="IPR023129">
    <property type="entry name" value="MTH889-like_dom_sf"/>
</dbReference>
<keyword evidence="2" id="KW-1185">Reference proteome</keyword>
<gene>
    <name evidence="1" type="ORF">HZS54_08195</name>
</gene>
<name>A0A7D5SUR8_9EURY</name>
<dbReference type="OrthoDB" id="201945at2157"/>
<dbReference type="RefSeq" id="WP_179921762.1">
    <property type="nucleotide sequence ID" value="NZ_CP058909.1"/>
</dbReference>
<dbReference type="SUPFAM" id="SSF160363">
    <property type="entry name" value="MTH889-like"/>
    <property type="match status" value="1"/>
</dbReference>
<dbReference type="PANTHER" id="PTHR42240">
    <property type="entry name" value="DUF211 DOMAIN-CONTAINING PROTEIN"/>
    <property type="match status" value="1"/>
</dbReference>
<organism evidence="1 2">
    <name type="scientific">Halosimplex pelagicum</name>
    <dbReference type="NCBI Taxonomy" id="869886"/>
    <lineage>
        <taxon>Archaea</taxon>
        <taxon>Methanobacteriati</taxon>
        <taxon>Methanobacteriota</taxon>
        <taxon>Stenosarchaea group</taxon>
        <taxon>Halobacteria</taxon>
        <taxon>Halobacteriales</taxon>
        <taxon>Haloarculaceae</taxon>
        <taxon>Halosimplex</taxon>
    </lineage>
</organism>
<protein>
    <submittedName>
        <fullName evidence="1">DUF211 domain-containing protein</fullName>
    </submittedName>
</protein>
<accession>A0A7D5SUR8</accession>
<dbReference type="AlphaFoldDB" id="A0A7D5SUR8"/>
<reference evidence="1 2" key="1">
    <citation type="submission" date="2020-07" db="EMBL/GenBank/DDBJ databases">
        <title>Halosimplex litoreum sp. nov. and Halosimplex rubrum sp. nov., isolated from different salt environments.</title>
        <authorList>
            <person name="Cui H."/>
        </authorList>
    </citation>
    <scope>NUCLEOTIDE SEQUENCE [LARGE SCALE GENOMIC DNA]</scope>
    <source>
        <strain evidence="1 2">R2</strain>
    </source>
</reference>
<dbReference type="InterPro" id="IPR003831">
    <property type="entry name" value="DUF211"/>
</dbReference>
<dbReference type="KEGG" id="hpel:HZS54_08195"/>
<dbReference type="EMBL" id="CP058909">
    <property type="protein sequence ID" value="QLH81607.1"/>
    <property type="molecule type" value="Genomic_DNA"/>
</dbReference>
<dbReference type="GeneID" id="56082562"/>
<evidence type="ECO:0000313" key="1">
    <source>
        <dbReference type="EMBL" id="QLH81607.1"/>
    </source>
</evidence>
<dbReference type="Proteomes" id="UP000509346">
    <property type="component" value="Chromosome"/>
</dbReference>
<sequence length="96" mass="10524">MAPVRRLVVDVLKPHDPPLLAFTEHLSDLDSVEGVSTSLVELDQEVQNVKLSLEGEDLDFDAVEAAVEDLSGSIHSVDEVACGDYVVEDRPTHQDR</sequence>
<proteinExistence type="predicted"/>
<evidence type="ECO:0000313" key="2">
    <source>
        <dbReference type="Proteomes" id="UP000509346"/>
    </source>
</evidence>
<dbReference type="Pfam" id="PF02680">
    <property type="entry name" value="DUF211"/>
    <property type="match status" value="1"/>
</dbReference>